<dbReference type="InterPro" id="IPR018117">
    <property type="entry name" value="C5_DNA_meth_AS"/>
</dbReference>
<dbReference type="Pfam" id="PF00145">
    <property type="entry name" value="DNA_methylase"/>
    <property type="match status" value="2"/>
</dbReference>
<evidence type="ECO:0000256" key="6">
    <source>
        <dbReference type="PROSITE-ProRule" id="PRU01016"/>
    </source>
</evidence>
<evidence type="ECO:0000313" key="7">
    <source>
        <dbReference type="EMBL" id="MBM9622232.1"/>
    </source>
</evidence>
<dbReference type="RefSeq" id="WP_205375994.1">
    <property type="nucleotide sequence ID" value="NZ_JAFEJA010000001.1"/>
</dbReference>
<evidence type="ECO:0000256" key="1">
    <source>
        <dbReference type="ARBA" id="ARBA00011975"/>
    </source>
</evidence>
<comment type="caution">
    <text evidence="7">The sequence shown here is derived from an EMBL/GenBank/DDBJ whole genome shotgun (WGS) entry which is preliminary data.</text>
</comment>
<dbReference type="PROSITE" id="PS00094">
    <property type="entry name" value="C5_MTASE_1"/>
    <property type="match status" value="1"/>
</dbReference>
<dbReference type="InterPro" id="IPR001525">
    <property type="entry name" value="C5_MeTfrase"/>
</dbReference>
<reference evidence="7 8" key="1">
    <citation type="journal article" date="2016" name="Arch. Microbiol.">
        <title>Streptomyces zhihengii sp. nov., isolated from rhizospheric soil of Psammosilene tunicoides.</title>
        <authorList>
            <person name="Huang M.J."/>
            <person name="Fei J.J."/>
            <person name="Salam N."/>
            <person name="Kim C.J."/>
            <person name="Hozzein W.N."/>
            <person name="Xiao M."/>
            <person name="Huang H.Q."/>
            <person name="Li W.J."/>
        </authorList>
    </citation>
    <scope>NUCLEOTIDE SEQUENCE [LARGE SCALE GENOMIC DNA]</scope>
    <source>
        <strain evidence="7 8">YIM T102</strain>
    </source>
</reference>
<dbReference type="InterPro" id="IPR050390">
    <property type="entry name" value="C5-Methyltransferase"/>
</dbReference>
<keyword evidence="5" id="KW-0680">Restriction system</keyword>
<keyword evidence="4 6" id="KW-0949">S-adenosyl-L-methionine</keyword>
<dbReference type="SUPFAM" id="SSF53335">
    <property type="entry name" value="S-adenosyl-L-methionine-dependent methyltransferases"/>
    <property type="match status" value="1"/>
</dbReference>
<dbReference type="Proteomes" id="UP000664109">
    <property type="component" value="Unassembled WGS sequence"/>
</dbReference>
<name>A0ABS2UXP9_9ACTN</name>
<evidence type="ECO:0000313" key="8">
    <source>
        <dbReference type="Proteomes" id="UP000664109"/>
    </source>
</evidence>
<feature type="active site" evidence="6">
    <location>
        <position position="67"/>
    </location>
</feature>
<dbReference type="GO" id="GO:0008168">
    <property type="term" value="F:methyltransferase activity"/>
    <property type="evidence" value="ECO:0007669"/>
    <property type="project" value="UniProtKB-KW"/>
</dbReference>
<evidence type="ECO:0000256" key="2">
    <source>
        <dbReference type="ARBA" id="ARBA00022603"/>
    </source>
</evidence>
<evidence type="ECO:0000256" key="3">
    <source>
        <dbReference type="ARBA" id="ARBA00022679"/>
    </source>
</evidence>
<dbReference type="InterPro" id="IPR029063">
    <property type="entry name" value="SAM-dependent_MTases_sf"/>
</dbReference>
<dbReference type="PROSITE" id="PS51679">
    <property type="entry name" value="SAM_MT_C5"/>
    <property type="match status" value="1"/>
</dbReference>
<gene>
    <name evidence="7" type="ORF">JE024_26540</name>
</gene>
<keyword evidence="3 6" id="KW-0808">Transferase</keyword>
<keyword evidence="8" id="KW-1185">Reference proteome</keyword>
<dbReference type="GO" id="GO:0032259">
    <property type="term" value="P:methylation"/>
    <property type="evidence" value="ECO:0007669"/>
    <property type="project" value="UniProtKB-KW"/>
</dbReference>
<dbReference type="EC" id="2.1.1.37" evidence="1"/>
<dbReference type="EMBL" id="JAFEJA010000001">
    <property type="protein sequence ID" value="MBM9622232.1"/>
    <property type="molecule type" value="Genomic_DNA"/>
</dbReference>
<sequence length="310" mass="32819">MPDLFAGPGGIDCAARELGVNLTGFEWDAGAVATRRAAGLPTVHGDVRDYGPEDAPGEDVLAGGPPCQTFSVTGNGAGRRVLTTVLAAVRDASVRGRVAAAGELDERTSLVLEPLRWALEAHGDGAPYRAILLEQVPTVLPVWEAYAEVLTGLGYSTAYGVLNTEEFGVPQTRRRAVLLARLDGSVTLPSPTHDRHRTHPVLGRLATRTMGDVMPRRGEFEVVSNYGTGGDPRNRGRRHSSEPAFTVTGKIFRNRVVGLDGVEQSRFTPGEAGTLQSFPGDWPWSGKDIGQQIGNACPPALAGPLLGALV</sequence>
<protein>
    <recommendedName>
        <fullName evidence="1">DNA (cytosine-5-)-methyltransferase</fullName>
        <ecNumber evidence="1">2.1.1.37</ecNumber>
    </recommendedName>
</protein>
<dbReference type="Gene3D" id="3.40.50.150">
    <property type="entry name" value="Vaccinia Virus protein VP39"/>
    <property type="match status" value="1"/>
</dbReference>
<organism evidence="7 8">
    <name type="scientific">Streptomyces zhihengii</name>
    <dbReference type="NCBI Taxonomy" id="1818004"/>
    <lineage>
        <taxon>Bacteria</taxon>
        <taxon>Bacillati</taxon>
        <taxon>Actinomycetota</taxon>
        <taxon>Actinomycetes</taxon>
        <taxon>Kitasatosporales</taxon>
        <taxon>Streptomycetaceae</taxon>
        <taxon>Streptomyces</taxon>
    </lineage>
</organism>
<dbReference type="PANTHER" id="PTHR10629:SF52">
    <property type="entry name" value="DNA (CYTOSINE-5)-METHYLTRANSFERASE 1"/>
    <property type="match status" value="1"/>
</dbReference>
<dbReference type="Gene3D" id="3.90.120.10">
    <property type="entry name" value="DNA Methylase, subunit A, domain 2"/>
    <property type="match status" value="1"/>
</dbReference>
<dbReference type="PANTHER" id="PTHR10629">
    <property type="entry name" value="CYTOSINE-SPECIFIC METHYLTRANSFERASE"/>
    <property type="match status" value="1"/>
</dbReference>
<evidence type="ECO:0000256" key="4">
    <source>
        <dbReference type="ARBA" id="ARBA00022691"/>
    </source>
</evidence>
<evidence type="ECO:0000256" key="5">
    <source>
        <dbReference type="ARBA" id="ARBA00022747"/>
    </source>
</evidence>
<keyword evidence="2 6" id="KW-0489">Methyltransferase</keyword>
<comment type="similarity">
    <text evidence="6">Belongs to the class I-like SAM-binding methyltransferase superfamily. C5-methyltransferase family.</text>
</comment>
<accession>A0ABS2UXP9</accession>
<proteinExistence type="inferred from homology"/>